<proteinExistence type="predicted"/>
<dbReference type="AlphaFoldDB" id="A0A6N2WS46"/>
<keyword evidence="12" id="KW-0902">Two-component regulatory system</keyword>
<evidence type="ECO:0000256" key="3">
    <source>
        <dbReference type="ARBA" id="ARBA00012438"/>
    </source>
</evidence>
<keyword evidence="11 14" id="KW-1133">Transmembrane helix</keyword>
<feature type="transmembrane region" description="Helical" evidence="14">
    <location>
        <begin position="38"/>
        <end position="56"/>
    </location>
</feature>
<evidence type="ECO:0000256" key="11">
    <source>
        <dbReference type="ARBA" id="ARBA00022989"/>
    </source>
</evidence>
<reference evidence="16" key="1">
    <citation type="submission" date="2019-11" db="EMBL/GenBank/DDBJ databases">
        <authorList>
            <person name="Feng L."/>
        </authorList>
    </citation>
    <scope>NUCLEOTIDE SEQUENCE</scope>
    <source>
        <strain evidence="16">CbolteaeLFYP116</strain>
    </source>
</reference>
<evidence type="ECO:0000313" key="16">
    <source>
        <dbReference type="EMBL" id="VYT44322.1"/>
    </source>
</evidence>
<dbReference type="EC" id="2.7.13.3" evidence="3"/>
<evidence type="ECO:0000256" key="5">
    <source>
        <dbReference type="ARBA" id="ARBA00022553"/>
    </source>
</evidence>
<keyword evidence="6 16" id="KW-0808">Transferase</keyword>
<evidence type="ECO:0000256" key="13">
    <source>
        <dbReference type="ARBA" id="ARBA00023136"/>
    </source>
</evidence>
<keyword evidence="10" id="KW-0067">ATP-binding</keyword>
<keyword evidence="5" id="KW-0597">Phosphoprotein</keyword>
<dbReference type="RefSeq" id="WP_002576152.1">
    <property type="nucleotide sequence ID" value="NZ_BAABZS010000001.1"/>
</dbReference>
<protein>
    <recommendedName>
        <fullName evidence="3">histidine kinase</fullName>
        <ecNumber evidence="3">2.7.13.3</ecNumber>
    </recommendedName>
</protein>
<dbReference type="CDD" id="cd00075">
    <property type="entry name" value="HATPase"/>
    <property type="match status" value="1"/>
</dbReference>
<gene>
    <name evidence="16" type="primary">creC</name>
    <name evidence="16" type="ORF">CBLFYP116_03859</name>
</gene>
<dbReference type="GO" id="GO:0000155">
    <property type="term" value="F:phosphorelay sensor kinase activity"/>
    <property type="evidence" value="ECO:0007669"/>
    <property type="project" value="InterPro"/>
</dbReference>
<keyword evidence="4" id="KW-1003">Cell membrane</keyword>
<accession>A0A6N2WS46</accession>
<evidence type="ECO:0000256" key="4">
    <source>
        <dbReference type="ARBA" id="ARBA00022475"/>
    </source>
</evidence>
<dbReference type="InterPro" id="IPR005467">
    <property type="entry name" value="His_kinase_dom"/>
</dbReference>
<dbReference type="SUPFAM" id="SSF47384">
    <property type="entry name" value="Homodimeric domain of signal transducing histidine kinase"/>
    <property type="match status" value="1"/>
</dbReference>
<dbReference type="InterPro" id="IPR036890">
    <property type="entry name" value="HATPase_C_sf"/>
</dbReference>
<feature type="domain" description="Histidine kinase" evidence="15">
    <location>
        <begin position="123"/>
        <end position="335"/>
    </location>
</feature>
<evidence type="ECO:0000256" key="7">
    <source>
        <dbReference type="ARBA" id="ARBA00022692"/>
    </source>
</evidence>
<comment type="catalytic activity">
    <reaction evidence="1">
        <text>ATP + protein L-histidine = ADP + protein N-phospho-L-histidine.</text>
        <dbReference type="EC" id="2.7.13.3"/>
    </reaction>
</comment>
<organism evidence="16">
    <name type="scientific">Enterocloster bolteae</name>
    <dbReference type="NCBI Taxonomy" id="208479"/>
    <lineage>
        <taxon>Bacteria</taxon>
        <taxon>Bacillati</taxon>
        <taxon>Bacillota</taxon>
        <taxon>Clostridia</taxon>
        <taxon>Lachnospirales</taxon>
        <taxon>Lachnospiraceae</taxon>
        <taxon>Enterocloster</taxon>
    </lineage>
</organism>
<dbReference type="InterPro" id="IPR003661">
    <property type="entry name" value="HisK_dim/P_dom"/>
</dbReference>
<dbReference type="GO" id="GO:0005524">
    <property type="term" value="F:ATP binding"/>
    <property type="evidence" value="ECO:0007669"/>
    <property type="project" value="UniProtKB-KW"/>
</dbReference>
<comment type="subcellular location">
    <subcellularLocation>
        <location evidence="2">Cell membrane</location>
        <topology evidence="2">Multi-pass membrane protein</topology>
    </subcellularLocation>
</comment>
<dbReference type="Gene3D" id="3.30.565.10">
    <property type="entry name" value="Histidine kinase-like ATPase, C-terminal domain"/>
    <property type="match status" value="1"/>
</dbReference>
<evidence type="ECO:0000256" key="10">
    <source>
        <dbReference type="ARBA" id="ARBA00022840"/>
    </source>
</evidence>
<sequence length="336" mass="37068">MAEWLRNPEVKLQTGIHGVLLVTAAAAAAIIWDIGCALYAAAICLAGSGISLWFTAKRYDRLSQLSREVDRVLYGNDSMAGIPDEEGELAVLASKIYKMTIRLRDQAEELRTDKTYLQESLADISHQVKTPLTSIHMLLRQLKEEENEQERSRISRSIGSLLARIEWLIAALLKMARLESGTVVLKQELVLAEDVIQKAAEPLAVPMELKGQQLILKGQEGARYTGDFLWSVEALGNILKNCMEHTPAGGTVTVSTEENPVYTQIQVEDTGKGFSEPDLKHIFERFYRGENACGDSVGIGLALSGMIIKEQKGTILASNRENGGARFCIRFYKGAV</sequence>
<dbReference type="SUPFAM" id="SSF55874">
    <property type="entry name" value="ATPase domain of HSP90 chaperone/DNA topoisomerase II/histidine kinase"/>
    <property type="match status" value="1"/>
</dbReference>
<evidence type="ECO:0000256" key="12">
    <source>
        <dbReference type="ARBA" id="ARBA00023012"/>
    </source>
</evidence>
<dbReference type="SMART" id="SM00388">
    <property type="entry name" value="HisKA"/>
    <property type="match status" value="1"/>
</dbReference>
<evidence type="ECO:0000256" key="14">
    <source>
        <dbReference type="SAM" id="Phobius"/>
    </source>
</evidence>
<evidence type="ECO:0000259" key="15">
    <source>
        <dbReference type="PROSITE" id="PS50109"/>
    </source>
</evidence>
<evidence type="ECO:0000256" key="2">
    <source>
        <dbReference type="ARBA" id="ARBA00004651"/>
    </source>
</evidence>
<dbReference type="GeneID" id="23114147"/>
<dbReference type="PANTHER" id="PTHR45528">
    <property type="entry name" value="SENSOR HISTIDINE KINASE CPXA"/>
    <property type="match status" value="1"/>
</dbReference>
<dbReference type="GO" id="GO:0005886">
    <property type="term" value="C:plasma membrane"/>
    <property type="evidence" value="ECO:0007669"/>
    <property type="project" value="UniProtKB-SubCell"/>
</dbReference>
<feature type="transmembrane region" description="Helical" evidence="14">
    <location>
        <begin position="12"/>
        <end position="32"/>
    </location>
</feature>
<dbReference type="Pfam" id="PF00512">
    <property type="entry name" value="HisKA"/>
    <property type="match status" value="1"/>
</dbReference>
<dbReference type="InterPro" id="IPR003594">
    <property type="entry name" value="HATPase_dom"/>
</dbReference>
<dbReference type="PROSITE" id="PS50109">
    <property type="entry name" value="HIS_KIN"/>
    <property type="match status" value="1"/>
</dbReference>
<dbReference type="InterPro" id="IPR004358">
    <property type="entry name" value="Sig_transdc_His_kin-like_C"/>
</dbReference>
<keyword evidence="9" id="KW-0418">Kinase</keyword>
<dbReference type="CDD" id="cd00082">
    <property type="entry name" value="HisKA"/>
    <property type="match status" value="1"/>
</dbReference>
<dbReference type="EMBL" id="CACRTF010000017">
    <property type="protein sequence ID" value="VYT44322.1"/>
    <property type="molecule type" value="Genomic_DNA"/>
</dbReference>
<dbReference type="SMART" id="SM00387">
    <property type="entry name" value="HATPase_c"/>
    <property type="match status" value="1"/>
</dbReference>
<keyword evidence="7 14" id="KW-0812">Transmembrane</keyword>
<evidence type="ECO:0000256" key="6">
    <source>
        <dbReference type="ARBA" id="ARBA00022679"/>
    </source>
</evidence>
<evidence type="ECO:0000256" key="9">
    <source>
        <dbReference type="ARBA" id="ARBA00022777"/>
    </source>
</evidence>
<dbReference type="PANTHER" id="PTHR45528:SF1">
    <property type="entry name" value="SENSOR HISTIDINE KINASE CPXA"/>
    <property type="match status" value="1"/>
</dbReference>
<keyword evidence="8" id="KW-0547">Nucleotide-binding</keyword>
<keyword evidence="13 14" id="KW-0472">Membrane</keyword>
<dbReference type="InterPro" id="IPR036097">
    <property type="entry name" value="HisK_dim/P_sf"/>
</dbReference>
<dbReference type="InterPro" id="IPR050398">
    <property type="entry name" value="HssS/ArlS-like"/>
</dbReference>
<dbReference type="Pfam" id="PF02518">
    <property type="entry name" value="HATPase_c"/>
    <property type="match status" value="1"/>
</dbReference>
<name>A0A6N2WS46_9FIRM</name>
<dbReference type="Gene3D" id="1.10.287.130">
    <property type="match status" value="1"/>
</dbReference>
<evidence type="ECO:0000256" key="1">
    <source>
        <dbReference type="ARBA" id="ARBA00000085"/>
    </source>
</evidence>
<evidence type="ECO:0000256" key="8">
    <source>
        <dbReference type="ARBA" id="ARBA00022741"/>
    </source>
</evidence>
<dbReference type="PRINTS" id="PR00344">
    <property type="entry name" value="BCTRLSENSOR"/>
</dbReference>